<evidence type="ECO:0000256" key="13">
    <source>
        <dbReference type="ARBA" id="ARBA00023125"/>
    </source>
</evidence>
<dbReference type="GO" id="GO:0043564">
    <property type="term" value="C:Ku70:Ku80 complex"/>
    <property type="evidence" value="ECO:0007669"/>
    <property type="project" value="InterPro"/>
</dbReference>
<evidence type="ECO:0000256" key="9">
    <source>
        <dbReference type="ARBA" id="ARBA00022801"/>
    </source>
</evidence>
<dbReference type="GO" id="GO:0006310">
    <property type="term" value="P:DNA recombination"/>
    <property type="evidence" value="ECO:0007669"/>
    <property type="project" value="UniProtKB-KW"/>
</dbReference>
<gene>
    <name evidence="19" type="ORF">E3Q22_02090</name>
</gene>
<keyword evidence="12" id="KW-0779">Telomere</keyword>
<keyword evidence="9" id="KW-0378">Hydrolase</keyword>
<dbReference type="InterPro" id="IPR003034">
    <property type="entry name" value="SAP_dom"/>
</dbReference>
<dbReference type="GO" id="GO:0006303">
    <property type="term" value="P:double-strand break repair via nonhomologous end joining"/>
    <property type="evidence" value="ECO:0007669"/>
    <property type="project" value="InterPro"/>
</dbReference>
<evidence type="ECO:0000313" key="20">
    <source>
        <dbReference type="Proteomes" id="UP000310685"/>
    </source>
</evidence>
<keyword evidence="16" id="KW-0539">Nucleus</keyword>
<dbReference type="GO" id="GO:0000723">
    <property type="term" value="P:telomere maintenance"/>
    <property type="evidence" value="ECO:0007669"/>
    <property type="project" value="InterPro"/>
</dbReference>
<dbReference type="PROSITE" id="PS50800">
    <property type="entry name" value="SAP"/>
    <property type="match status" value="1"/>
</dbReference>
<dbReference type="Gene3D" id="1.10.720.30">
    <property type="entry name" value="SAP domain"/>
    <property type="match status" value="1"/>
</dbReference>
<evidence type="ECO:0000313" key="19">
    <source>
        <dbReference type="EMBL" id="TIB80171.1"/>
    </source>
</evidence>
<proteinExistence type="inferred from homology"/>
<dbReference type="CDD" id="cd00788">
    <property type="entry name" value="KU70"/>
    <property type="match status" value="1"/>
</dbReference>
<evidence type="ECO:0000256" key="14">
    <source>
        <dbReference type="ARBA" id="ARBA00023172"/>
    </source>
</evidence>
<dbReference type="Pfam" id="PF02037">
    <property type="entry name" value="SAP"/>
    <property type="match status" value="1"/>
</dbReference>
<keyword evidence="8" id="KW-0227">DNA damage</keyword>
<keyword evidence="14" id="KW-0233">DNA recombination</keyword>
<dbReference type="InterPro" id="IPR036465">
    <property type="entry name" value="vWFA_dom_sf"/>
</dbReference>
<dbReference type="GO" id="GO:0003678">
    <property type="term" value="F:DNA helicase activity"/>
    <property type="evidence" value="ECO:0007669"/>
    <property type="project" value="UniProtKB-EC"/>
</dbReference>
<evidence type="ECO:0000256" key="17">
    <source>
        <dbReference type="ARBA" id="ARBA00031811"/>
    </source>
</evidence>
<dbReference type="GO" id="GO:0003690">
    <property type="term" value="F:double-stranded DNA binding"/>
    <property type="evidence" value="ECO:0007669"/>
    <property type="project" value="TreeGrafter"/>
</dbReference>
<dbReference type="Pfam" id="PF03731">
    <property type="entry name" value="Ku_N"/>
    <property type="match status" value="1"/>
</dbReference>
<comment type="similarity">
    <text evidence="3">Belongs to the ku70 family.</text>
</comment>
<organism evidence="19 20">
    <name type="scientific">Wallemia mellicola</name>
    <dbReference type="NCBI Taxonomy" id="1708541"/>
    <lineage>
        <taxon>Eukaryota</taxon>
        <taxon>Fungi</taxon>
        <taxon>Dikarya</taxon>
        <taxon>Basidiomycota</taxon>
        <taxon>Wallemiomycotina</taxon>
        <taxon>Wallemiomycetes</taxon>
        <taxon>Wallemiales</taxon>
        <taxon>Wallemiaceae</taxon>
        <taxon>Wallemia</taxon>
    </lineage>
</organism>
<dbReference type="Gene3D" id="2.40.290.10">
    <property type="match status" value="1"/>
</dbReference>
<dbReference type="SUPFAM" id="SSF53300">
    <property type="entry name" value="vWA-like"/>
    <property type="match status" value="1"/>
</dbReference>
<keyword evidence="7" id="KW-0547">Nucleotide-binding</keyword>
<dbReference type="AlphaFoldDB" id="A0A4T0MAY2"/>
<evidence type="ECO:0000256" key="7">
    <source>
        <dbReference type="ARBA" id="ARBA00022741"/>
    </source>
</evidence>
<evidence type="ECO:0000256" key="8">
    <source>
        <dbReference type="ARBA" id="ARBA00022763"/>
    </source>
</evidence>
<dbReference type="EC" id="3.6.4.12" evidence="4"/>
<dbReference type="SMART" id="SM00559">
    <property type="entry name" value="Ku78"/>
    <property type="match status" value="1"/>
</dbReference>
<evidence type="ECO:0000256" key="12">
    <source>
        <dbReference type="ARBA" id="ARBA00022895"/>
    </source>
</evidence>
<name>A0A4T0MAY2_9BASI</name>
<sequence>MDKNWDEGLADDDPELLDEKRSQLFTRDASLFVIDAAAGMQEYPPSQDPNDRIDEEMPLLHRTFDAILRCLKRKAFTSSDDLVGVIVYNTEETKPDKEGSDIKEHVYCLQPIEQLNGNNIRNLKKLVDGSRADPELLSRKFKPAVFENNRTSMPIGNLYISCNRFFRNNPQTKNASKRIFHITCNDEPQKNAPEDWLTASRTNASSLIKSRQDLLESEIIIEPFFIAPSSSDFDIKTSFDVKKFYAQILPKKENNEDVTDPSMGEGFAKFDNLEEKLRKLEIPKRTSFTHMFELGDNFSISVKGYRTVVDQKFFPYVMVAENKKGELEQTEKETRLQDESKFTLNEITPSEIKQGFVLGDKSSDGALVVSTFLSTVRRLLHFADTIIRTFDLPVGLKLLGFQDIDTLSPLHNVGTASFIYPTEDLIEGSTRTFSALLKSCLKLKKLALVRTVMRKNAAPIISALLPQEEVIDSDDGSQITPNGFYLIPLPFADDLRSVPQIENMKANDEQTEAAGRWLKKLRKKSGYDPKEYENPYFRLLRRNIESQALDEPLDENDVKNDKTLPPIEQMKDRAGGLIDEWKSTLGWDVVKVDPEVEEAKLADVKPNKRKIDATLDNDVDDSAFIQKWRANQLDKCRLDDLKNFCRSHGLKVQGRKSDLIERISAKLESSYGK</sequence>
<dbReference type="InterPro" id="IPR005161">
    <property type="entry name" value="Ku_N"/>
</dbReference>
<evidence type="ECO:0000256" key="10">
    <source>
        <dbReference type="ARBA" id="ARBA00022806"/>
    </source>
</evidence>
<dbReference type="InterPro" id="IPR047087">
    <property type="entry name" value="KU70_core_dom"/>
</dbReference>
<keyword evidence="13" id="KW-0238">DNA-binding</keyword>
<keyword evidence="11" id="KW-0067">ATP-binding</keyword>
<comment type="subcellular location">
    <subcellularLocation>
        <location evidence="2">Chromosome</location>
        <location evidence="2">Telomere</location>
    </subcellularLocation>
    <subcellularLocation>
        <location evidence="1">Nucleus</location>
    </subcellularLocation>
</comment>
<dbReference type="InterPro" id="IPR006165">
    <property type="entry name" value="Ku70"/>
</dbReference>
<evidence type="ECO:0000256" key="16">
    <source>
        <dbReference type="ARBA" id="ARBA00023242"/>
    </source>
</evidence>
<evidence type="ECO:0000256" key="3">
    <source>
        <dbReference type="ARBA" id="ARBA00005240"/>
    </source>
</evidence>
<dbReference type="PIRSF" id="PIRSF003033">
    <property type="entry name" value="Ku70"/>
    <property type="match status" value="1"/>
</dbReference>
<comment type="caution">
    <text evidence="19">The sequence shown here is derived from an EMBL/GenBank/DDBJ whole genome shotgun (WGS) entry which is preliminary data.</text>
</comment>
<dbReference type="InterPro" id="IPR006164">
    <property type="entry name" value="DNA_bd_Ku70/Ku80"/>
</dbReference>
<dbReference type="Pfam" id="PF03730">
    <property type="entry name" value="Ku_C"/>
    <property type="match status" value="1"/>
</dbReference>
<dbReference type="InterPro" id="IPR016194">
    <property type="entry name" value="SPOC-like_C_dom_sf"/>
</dbReference>
<dbReference type="Pfam" id="PF02735">
    <property type="entry name" value="Ku"/>
    <property type="match status" value="1"/>
</dbReference>
<evidence type="ECO:0000256" key="1">
    <source>
        <dbReference type="ARBA" id="ARBA00004123"/>
    </source>
</evidence>
<evidence type="ECO:0000256" key="11">
    <source>
        <dbReference type="ARBA" id="ARBA00022840"/>
    </source>
</evidence>
<dbReference type="PANTHER" id="PTHR12604:SF2">
    <property type="entry name" value="X-RAY REPAIR CROSS-COMPLEMENTING PROTEIN 6"/>
    <property type="match status" value="1"/>
</dbReference>
<keyword evidence="6" id="KW-0158">Chromosome</keyword>
<protein>
    <recommendedName>
        <fullName evidence="5">ATP-dependent DNA helicase II subunit 1</fullName>
        <ecNumber evidence="4">3.6.4.12</ecNumber>
    </recommendedName>
    <alternativeName>
        <fullName evidence="17">ATP-dependent DNA helicase II subunit Ku70</fullName>
    </alternativeName>
</protein>
<dbReference type="Proteomes" id="UP000310685">
    <property type="component" value="Unassembled WGS sequence"/>
</dbReference>
<evidence type="ECO:0000256" key="15">
    <source>
        <dbReference type="ARBA" id="ARBA00023204"/>
    </source>
</evidence>
<keyword evidence="15" id="KW-0234">DNA repair</keyword>
<evidence type="ECO:0000256" key="6">
    <source>
        <dbReference type="ARBA" id="ARBA00022454"/>
    </source>
</evidence>
<reference evidence="19 20" key="1">
    <citation type="submission" date="2019-03" db="EMBL/GenBank/DDBJ databases">
        <title>Sequencing 25 genomes of Wallemia mellicola.</title>
        <authorList>
            <person name="Gostincar C."/>
        </authorList>
    </citation>
    <scope>NUCLEOTIDE SEQUENCE [LARGE SCALE GENOMIC DNA]</scope>
    <source>
        <strain evidence="19 20">EXF-6152</strain>
    </source>
</reference>
<dbReference type="SMART" id="SM00513">
    <property type="entry name" value="SAP"/>
    <property type="match status" value="1"/>
</dbReference>
<evidence type="ECO:0000259" key="18">
    <source>
        <dbReference type="PROSITE" id="PS50800"/>
    </source>
</evidence>
<dbReference type="PANTHER" id="PTHR12604">
    <property type="entry name" value="KU AUTOANTIGEN DNA HELICASE"/>
    <property type="match status" value="1"/>
</dbReference>
<keyword evidence="10 19" id="KW-0347">Helicase</keyword>
<dbReference type="InterPro" id="IPR005160">
    <property type="entry name" value="Ku_C"/>
</dbReference>
<dbReference type="GO" id="GO:0016787">
    <property type="term" value="F:hydrolase activity"/>
    <property type="evidence" value="ECO:0007669"/>
    <property type="project" value="UniProtKB-KW"/>
</dbReference>
<dbReference type="Gene3D" id="3.40.50.410">
    <property type="entry name" value="von Willebrand factor, type A domain"/>
    <property type="match status" value="1"/>
</dbReference>
<dbReference type="GO" id="GO:0005524">
    <property type="term" value="F:ATP binding"/>
    <property type="evidence" value="ECO:0007669"/>
    <property type="project" value="UniProtKB-KW"/>
</dbReference>
<dbReference type="NCBIfam" id="TIGR00578">
    <property type="entry name" value="ku70"/>
    <property type="match status" value="1"/>
</dbReference>
<evidence type="ECO:0000256" key="4">
    <source>
        <dbReference type="ARBA" id="ARBA00012551"/>
    </source>
</evidence>
<dbReference type="GO" id="GO:0000781">
    <property type="term" value="C:chromosome, telomeric region"/>
    <property type="evidence" value="ECO:0007669"/>
    <property type="project" value="UniProtKB-SubCell"/>
</dbReference>
<feature type="domain" description="SAP" evidence="18">
    <location>
        <begin position="633"/>
        <end position="667"/>
    </location>
</feature>
<evidence type="ECO:0000256" key="5">
    <source>
        <dbReference type="ARBA" id="ARBA00021796"/>
    </source>
</evidence>
<dbReference type="GO" id="GO:0003684">
    <property type="term" value="F:damaged DNA binding"/>
    <property type="evidence" value="ECO:0007669"/>
    <property type="project" value="InterPro"/>
</dbReference>
<dbReference type="Gene3D" id="4.10.970.10">
    <property type="entry name" value="Ku70, bridge and pillars"/>
    <property type="match status" value="1"/>
</dbReference>
<dbReference type="InterPro" id="IPR027388">
    <property type="entry name" value="Ku70_bridge/pillars_dom_sf"/>
</dbReference>
<evidence type="ECO:0000256" key="2">
    <source>
        <dbReference type="ARBA" id="ARBA00004574"/>
    </source>
</evidence>
<dbReference type="GO" id="GO:0042162">
    <property type="term" value="F:telomeric DNA binding"/>
    <property type="evidence" value="ECO:0007669"/>
    <property type="project" value="InterPro"/>
</dbReference>
<dbReference type="EMBL" id="SPRC01000018">
    <property type="protein sequence ID" value="TIB80171.1"/>
    <property type="molecule type" value="Genomic_DNA"/>
</dbReference>
<accession>A0A4T0MAY2</accession>
<dbReference type="InterPro" id="IPR036361">
    <property type="entry name" value="SAP_dom_sf"/>
</dbReference>
<dbReference type="SUPFAM" id="SSF68906">
    <property type="entry name" value="SAP domain"/>
    <property type="match status" value="1"/>
</dbReference>
<dbReference type="SUPFAM" id="SSF100939">
    <property type="entry name" value="SPOC domain-like"/>
    <property type="match status" value="1"/>
</dbReference>
<dbReference type="Gene3D" id="1.10.1600.10">
    <property type="match status" value="1"/>
</dbReference>